<protein>
    <submittedName>
        <fullName evidence="2">Uncharacterized protein</fullName>
    </submittedName>
</protein>
<feature type="signal peptide" evidence="1">
    <location>
        <begin position="1"/>
        <end position="21"/>
    </location>
</feature>
<comment type="caution">
    <text evidence="2">The sequence shown here is derived from an EMBL/GenBank/DDBJ whole genome shotgun (WGS) entry which is preliminary data.</text>
</comment>
<organism evidence="2 3">
    <name type="scientific">endosymbiont of Escarpia spicata</name>
    <dbReference type="NCBI Taxonomy" id="2200908"/>
    <lineage>
        <taxon>Bacteria</taxon>
        <taxon>Pseudomonadati</taxon>
        <taxon>Pseudomonadota</taxon>
        <taxon>Gammaproteobacteria</taxon>
        <taxon>sulfur-oxidizing symbionts</taxon>
    </lineage>
</organism>
<accession>A0A370DTV4</accession>
<gene>
    <name evidence="2" type="ORF">DIZ78_02245</name>
</gene>
<feature type="chain" id="PRO_5016951264" evidence="1">
    <location>
        <begin position="22"/>
        <end position="259"/>
    </location>
</feature>
<keyword evidence="1" id="KW-0732">Signal</keyword>
<dbReference type="Proteomes" id="UP000254771">
    <property type="component" value="Unassembled WGS sequence"/>
</dbReference>
<evidence type="ECO:0000313" key="3">
    <source>
        <dbReference type="Proteomes" id="UP000254771"/>
    </source>
</evidence>
<evidence type="ECO:0000313" key="2">
    <source>
        <dbReference type="EMBL" id="RDH88223.1"/>
    </source>
</evidence>
<reference evidence="2 3" key="1">
    <citation type="journal article" date="2018" name="ISME J.">
        <title>Endosymbiont genomes yield clues of tubeworm success.</title>
        <authorList>
            <person name="Li Y."/>
            <person name="Liles M.R."/>
            <person name="Halanych K.M."/>
        </authorList>
    </citation>
    <scope>NUCLEOTIDE SEQUENCE [LARGE SCALE GENOMIC DNA]</scope>
    <source>
        <strain evidence="2">A1462</strain>
    </source>
</reference>
<evidence type="ECO:0000256" key="1">
    <source>
        <dbReference type="SAM" id="SignalP"/>
    </source>
</evidence>
<proteinExistence type="predicted"/>
<keyword evidence="3" id="KW-1185">Reference proteome</keyword>
<name>A0A370DTV4_9GAMM</name>
<sequence>MKCLLPLFIAVVGFFSQVVHSDEIPHSNGLLDYMGGELDSETAHVIGGNYHFGLSGPFSIQVDGALGEVADSSMTGFGMHLYWHDPEVGLLDANASRMNWKGNGLNRYALNGKWYTSITTFSGSAEYQNGDVEKKVNLFAGLDLYPIDILSLNVGAAQVDGDAIAQLGFELQPALDRLPELTLLGGAAKGEGDYSYYFLGLRYYFGTNAPLIQRHRREFPQFTGSLSYGSGIHSLKTEIERREAQVDGGAANLDQGPLL</sequence>
<dbReference type="EMBL" id="QFXE01000002">
    <property type="protein sequence ID" value="RDH88223.1"/>
    <property type="molecule type" value="Genomic_DNA"/>
</dbReference>
<dbReference type="AlphaFoldDB" id="A0A370DTV4"/>